<organism evidence="1 2">
    <name type="scientific">Candidatus Magnetobacterium casense</name>
    <dbReference type="NCBI Taxonomy" id="1455061"/>
    <lineage>
        <taxon>Bacteria</taxon>
        <taxon>Pseudomonadati</taxon>
        <taxon>Nitrospirota</taxon>
        <taxon>Thermodesulfovibrionia</taxon>
        <taxon>Thermodesulfovibrionales</taxon>
        <taxon>Candidatus Magnetobacteriaceae</taxon>
        <taxon>Candidatus Magnetobacterium</taxon>
    </lineage>
</organism>
<accession>A0ABS6S459</accession>
<comment type="caution">
    <text evidence="1">The sequence shown here is derived from an EMBL/GenBank/DDBJ whole genome shotgun (WGS) entry which is preliminary data.</text>
</comment>
<dbReference type="Proteomes" id="UP001196980">
    <property type="component" value="Unassembled WGS sequence"/>
</dbReference>
<gene>
    <name evidence="1" type="ORF">HWQ67_18825</name>
</gene>
<protein>
    <submittedName>
        <fullName evidence="1">Uncharacterized protein</fullName>
    </submittedName>
</protein>
<sequence>MAVRSVIPGKPMSKFDLGDKVKTPSGLVGEIIGLSEYRSMGWEYRLQVPGRRATLYRWQDQLRMVMPGSKARREYWARKGIKKTRARRR</sequence>
<proteinExistence type="predicted"/>
<evidence type="ECO:0000313" key="2">
    <source>
        <dbReference type="Proteomes" id="UP001196980"/>
    </source>
</evidence>
<keyword evidence="2" id="KW-1185">Reference proteome</keyword>
<dbReference type="RefSeq" id="WP_218254243.1">
    <property type="nucleotide sequence ID" value="NZ_JABXWD010000703.1"/>
</dbReference>
<dbReference type="EMBL" id="JABXWD010000703">
    <property type="protein sequence ID" value="MBV6343625.1"/>
    <property type="molecule type" value="Genomic_DNA"/>
</dbReference>
<name>A0ABS6S459_9BACT</name>
<evidence type="ECO:0000313" key="1">
    <source>
        <dbReference type="EMBL" id="MBV6343625.1"/>
    </source>
</evidence>
<reference evidence="1 2" key="1">
    <citation type="journal article" date="2020" name="J Geophys Res Biogeosci">
        <title>Magnetotaxis as an Adaptation to Enable Bacterial Shuttling of Microbial Sulfur and Sulfur Cycling Across Aquatic Oxic#Anoxic Interfaces.</title>
        <authorList>
            <person name="Li J."/>
            <person name="Liu P."/>
            <person name="Wang J."/>
            <person name="Roberts A.P."/>
            <person name="Pan Y."/>
        </authorList>
    </citation>
    <scope>NUCLEOTIDE SEQUENCE [LARGE SCALE GENOMIC DNA]</scope>
    <source>
        <strain evidence="1 2">MYR-1_YQ</strain>
    </source>
</reference>